<feature type="compositionally biased region" description="Polar residues" evidence="1">
    <location>
        <begin position="344"/>
        <end position="357"/>
    </location>
</feature>
<keyword evidence="5" id="KW-1185">Reference proteome</keyword>
<evidence type="ECO:0000256" key="1">
    <source>
        <dbReference type="SAM" id="MobiDB-lite"/>
    </source>
</evidence>
<dbReference type="PANTHER" id="PTHR30383:SF5">
    <property type="entry name" value="SGNH HYDROLASE-TYPE ESTERASE DOMAIN-CONTAINING PROTEIN"/>
    <property type="match status" value="1"/>
</dbReference>
<dbReference type="PANTHER" id="PTHR30383">
    <property type="entry name" value="THIOESTERASE 1/PROTEASE 1/LYSOPHOSPHOLIPASE L1"/>
    <property type="match status" value="1"/>
</dbReference>
<dbReference type="HOGENOM" id="CLU_044083_2_0_1"/>
<reference evidence="5" key="1">
    <citation type="journal article" date="2014" name="Genome Announc.">
        <title>Draft genome sequence of Colletotrichum sublineola, a destructive pathogen of cultivated sorghum.</title>
        <authorList>
            <person name="Baroncelli R."/>
            <person name="Sanz-Martin J.M."/>
            <person name="Rech G.E."/>
            <person name="Sukno S.A."/>
            <person name="Thon M.R."/>
        </authorList>
    </citation>
    <scope>NUCLEOTIDE SEQUENCE [LARGE SCALE GENOMIC DNA]</scope>
    <source>
        <strain evidence="5">TX430BB</strain>
    </source>
</reference>
<evidence type="ECO:0000313" key="5">
    <source>
        <dbReference type="Proteomes" id="UP000027238"/>
    </source>
</evidence>
<dbReference type="GO" id="GO:0004622">
    <property type="term" value="F:phosphatidylcholine lysophospholipase activity"/>
    <property type="evidence" value="ECO:0007669"/>
    <property type="project" value="TreeGrafter"/>
</dbReference>
<dbReference type="eggNOG" id="ENOG502SIJX">
    <property type="taxonomic scope" value="Eukaryota"/>
</dbReference>
<comment type="caution">
    <text evidence="4">The sequence shown here is derived from an EMBL/GenBank/DDBJ whole genome shotgun (WGS) entry which is preliminary data.</text>
</comment>
<dbReference type="Pfam" id="PF13472">
    <property type="entry name" value="Lipase_GDSL_2"/>
    <property type="match status" value="1"/>
</dbReference>
<accession>A0A066X1A3</accession>
<dbReference type="InterPro" id="IPR051532">
    <property type="entry name" value="Ester_Hydrolysis_Enzymes"/>
</dbReference>
<keyword evidence="4" id="KW-0378">Hydrolase</keyword>
<dbReference type="STRING" id="1173701.A0A066X1A3"/>
<name>A0A066X1A3_COLSU</name>
<dbReference type="InterPro" id="IPR013830">
    <property type="entry name" value="SGNH_hydro"/>
</dbReference>
<dbReference type="OrthoDB" id="2119228at2759"/>
<protein>
    <submittedName>
        <fullName evidence="4">Putative GDSL-like Lipase/Acylhydrolase</fullName>
    </submittedName>
</protein>
<evidence type="ECO:0000313" key="4">
    <source>
        <dbReference type="EMBL" id="KDN62933.1"/>
    </source>
</evidence>
<feature type="signal peptide" evidence="2">
    <location>
        <begin position="1"/>
        <end position="18"/>
    </location>
</feature>
<feature type="chain" id="PRO_5001629659" evidence="2">
    <location>
        <begin position="19"/>
        <end position="379"/>
    </location>
</feature>
<gene>
    <name evidence="4" type="ORF">CSUB01_05949</name>
</gene>
<dbReference type="CDD" id="cd01833">
    <property type="entry name" value="XynB_like"/>
    <property type="match status" value="1"/>
</dbReference>
<dbReference type="Gene3D" id="3.40.50.1110">
    <property type="entry name" value="SGNH hydrolase"/>
    <property type="match status" value="1"/>
</dbReference>
<dbReference type="EMBL" id="JMSE01001285">
    <property type="protein sequence ID" value="KDN62933.1"/>
    <property type="molecule type" value="Genomic_DNA"/>
</dbReference>
<dbReference type="OMA" id="CLHPTNE"/>
<feature type="compositionally biased region" description="Basic and acidic residues" evidence="1">
    <location>
        <begin position="331"/>
        <end position="343"/>
    </location>
</feature>
<feature type="domain" description="SGNH hydrolase-type esterase" evidence="3">
    <location>
        <begin position="45"/>
        <end position="233"/>
    </location>
</feature>
<organism evidence="4 5">
    <name type="scientific">Colletotrichum sublineola</name>
    <name type="common">Sorghum anthracnose fungus</name>
    <dbReference type="NCBI Taxonomy" id="1173701"/>
    <lineage>
        <taxon>Eukaryota</taxon>
        <taxon>Fungi</taxon>
        <taxon>Dikarya</taxon>
        <taxon>Ascomycota</taxon>
        <taxon>Pezizomycotina</taxon>
        <taxon>Sordariomycetes</taxon>
        <taxon>Hypocreomycetidae</taxon>
        <taxon>Glomerellales</taxon>
        <taxon>Glomerellaceae</taxon>
        <taxon>Colletotrichum</taxon>
        <taxon>Colletotrichum graminicola species complex</taxon>
    </lineage>
</organism>
<dbReference type="Proteomes" id="UP000027238">
    <property type="component" value="Unassembled WGS sequence"/>
</dbReference>
<sequence>MRFSVVCVAALFAPLTLAAGDVLEYKSTPPGQVIKEGVKLRILPVGDSITEGFASSDGNGYRLKLAEDLLARSDNSVANDVVFAGTLHSGNMTDGFHAGWPGKTIQYIADHVGPSLQQRPNIILLMAGTNDMNRNRAISVEGNDPEGAADRLGGLVDQMIAACPDATILVAQIINTCLAEQRPPTIQFQKLIPSVVLERRNAGHHVLAVDFASLSDTILRPDCIHPTDGGYRIMGDYWYDFIAQIPKDWINKPIGNDPDRSNFQIASADKSLSNGTSAAPSEFKGKWLMPLAFQERAYRHSPITMSNRKDHGLKQHGLSDDAVEAGHDLIHEAEVEEERRHSGDANSMPSMGSQQKKGANLEGMPSSGQKGQDKTGKKA</sequence>
<dbReference type="SUPFAM" id="SSF52266">
    <property type="entry name" value="SGNH hydrolase"/>
    <property type="match status" value="1"/>
</dbReference>
<evidence type="ECO:0000259" key="3">
    <source>
        <dbReference type="Pfam" id="PF13472"/>
    </source>
</evidence>
<dbReference type="InterPro" id="IPR036514">
    <property type="entry name" value="SGNH_hydro_sf"/>
</dbReference>
<evidence type="ECO:0000256" key="2">
    <source>
        <dbReference type="SAM" id="SignalP"/>
    </source>
</evidence>
<feature type="region of interest" description="Disordered" evidence="1">
    <location>
        <begin position="331"/>
        <end position="379"/>
    </location>
</feature>
<proteinExistence type="predicted"/>
<dbReference type="AlphaFoldDB" id="A0A066X1A3"/>
<keyword evidence="2" id="KW-0732">Signal</keyword>